<organism evidence="1 2">
    <name type="scientific">Hufsiella ginkgonis</name>
    <dbReference type="NCBI Taxonomy" id="2695274"/>
    <lineage>
        <taxon>Bacteria</taxon>
        <taxon>Pseudomonadati</taxon>
        <taxon>Bacteroidota</taxon>
        <taxon>Sphingobacteriia</taxon>
        <taxon>Sphingobacteriales</taxon>
        <taxon>Sphingobacteriaceae</taxon>
        <taxon>Hufsiella</taxon>
    </lineage>
</organism>
<gene>
    <name evidence="1" type="ORF">GS398_17720</name>
</gene>
<keyword evidence="1" id="KW-0645">Protease</keyword>
<name>A0A7K1Y1M7_9SPHI</name>
<proteinExistence type="predicted"/>
<keyword evidence="1" id="KW-0121">Carboxypeptidase</keyword>
<dbReference type="GO" id="GO:0004180">
    <property type="term" value="F:carboxypeptidase activity"/>
    <property type="evidence" value="ECO:0007669"/>
    <property type="project" value="UniProtKB-KW"/>
</dbReference>
<evidence type="ECO:0000313" key="2">
    <source>
        <dbReference type="Proteomes" id="UP000451233"/>
    </source>
</evidence>
<keyword evidence="2" id="KW-1185">Reference proteome</keyword>
<sequence>MIRSFIIAFLSLFIFSGDVFPQGFVIKGTITDQDGAPVPFASVYQQGTTKGTSANSDGQYFLKFPAGKITLVFKSVGYTQETRTIELKADQQLNVVLKAQVYQLGDIAIKAGGPDPAYEIIRNAISKRKSYLHEVESYSCEVYIKGLQKMLAAPRRFLGKDIDKLGQQIGLDSNRRGILYLSESESRYTVKPPNQRHEEMISSKVSGSNRSFSFNRASDLDVNFYENLQDWQGLTNRPLISPIADNALSYYNYKFLGTTMENGELVNKIQVIPRHKADPAFAGNIYIMEDTWRIYSAELYLTKDANINFVDTVKVNQQFFPARGKTWMPSTVRFDFVGGMFGFRFGGYYTAVFRDYEIEPTLDKNMFREVMKVTKDVNKKDSAYWKEARPIPLTAEEIEDYSKKGALAEKRASKPYLDSLDKVNNKFKLVPFIFTSGYTHRNRAKREYITYSSLLGSAFYNTVEGFGGNYTVSYRKQIDSATNRYVFLNATARYGFASEQFMGSLSGTLPFRKMPVSFAAGSTMADLNPRGTISTLGNTVNSLFYERNFLKLYRKDFATVTTSRRVAGGLLLSLQAEWANREAQVNHADYLIRDLKNRSFTSNNPFSPQADVPLFPDNQSFTLNMRVTYEFSKKYVTYPSGRYYIPSKYPRLGLSYVKGIEGVFGSDVDYDLLFADITKSDVGLGLYGKFSFYAGAGKFLNNNKLFYTDYRHFAGNQALRYQPAVNRFLYLNYYLPSTSKQYLEGHLEHNFGGLFVNKLPLIRKLHLQEIVGGNYLTTPGYKNYREFYAGLEYLGMRVLYGGAWQGNRQTDKGFRIVYAF</sequence>
<dbReference type="Proteomes" id="UP000451233">
    <property type="component" value="Unassembled WGS sequence"/>
</dbReference>
<protein>
    <submittedName>
        <fullName evidence="1">Carboxypeptidase-like regulatory domain-containing protein</fullName>
    </submittedName>
</protein>
<dbReference type="EMBL" id="WVHS01000004">
    <property type="protein sequence ID" value="MXV17144.1"/>
    <property type="molecule type" value="Genomic_DNA"/>
</dbReference>
<dbReference type="SUPFAM" id="SSF49464">
    <property type="entry name" value="Carboxypeptidase regulatory domain-like"/>
    <property type="match status" value="1"/>
</dbReference>
<evidence type="ECO:0000313" key="1">
    <source>
        <dbReference type="EMBL" id="MXV17144.1"/>
    </source>
</evidence>
<comment type="caution">
    <text evidence="1">The sequence shown here is derived from an EMBL/GenBank/DDBJ whole genome shotgun (WGS) entry which is preliminary data.</text>
</comment>
<keyword evidence="1" id="KW-0378">Hydrolase</keyword>
<dbReference type="RefSeq" id="WP_160908144.1">
    <property type="nucleotide sequence ID" value="NZ_WVHS01000004.1"/>
</dbReference>
<dbReference type="Pfam" id="PF13715">
    <property type="entry name" value="CarbopepD_reg_2"/>
    <property type="match status" value="1"/>
</dbReference>
<dbReference type="Gene3D" id="2.50.20.10">
    <property type="entry name" value="Lipoprotein localisation LolA/LolB/LppX"/>
    <property type="match status" value="1"/>
</dbReference>
<dbReference type="Pfam" id="PF18939">
    <property type="entry name" value="DUF5686"/>
    <property type="match status" value="1"/>
</dbReference>
<dbReference type="Gene3D" id="2.60.40.1120">
    <property type="entry name" value="Carboxypeptidase-like, regulatory domain"/>
    <property type="match status" value="1"/>
</dbReference>
<reference evidence="1 2" key="1">
    <citation type="submission" date="2019-11" db="EMBL/GenBank/DDBJ databases">
        <title>Pedobacter sp. HMF7056 Genome sequencing and assembly.</title>
        <authorList>
            <person name="Kang H."/>
            <person name="Kim H."/>
            <person name="Joh K."/>
        </authorList>
    </citation>
    <scope>NUCLEOTIDE SEQUENCE [LARGE SCALE GENOMIC DNA]</scope>
    <source>
        <strain evidence="1 2">HMF7056</strain>
    </source>
</reference>
<dbReference type="AlphaFoldDB" id="A0A7K1Y1M7"/>
<dbReference type="InterPro" id="IPR008969">
    <property type="entry name" value="CarboxyPept-like_regulatory"/>
</dbReference>
<accession>A0A7K1Y1M7</accession>
<dbReference type="InterPro" id="IPR043741">
    <property type="entry name" value="DUF5686"/>
</dbReference>